<name>A0A0K0DL11_ANGCA</name>
<proteinExistence type="predicted"/>
<feature type="chain" id="PRO_5005326799" evidence="1">
    <location>
        <begin position="17"/>
        <end position="67"/>
    </location>
</feature>
<dbReference type="WBParaSite" id="ACAC_0001224301-mRNA-1">
    <property type="protein sequence ID" value="ACAC_0001224301-mRNA-1"/>
    <property type="gene ID" value="ACAC_0001224301"/>
</dbReference>
<reference evidence="3" key="2">
    <citation type="submission" date="2017-02" db="UniProtKB">
        <authorList>
            <consortium name="WormBaseParasite"/>
        </authorList>
    </citation>
    <scope>IDENTIFICATION</scope>
</reference>
<protein>
    <submittedName>
        <fullName evidence="3">Secreted protein</fullName>
    </submittedName>
</protein>
<accession>A0A0K0DL11</accession>
<reference evidence="2" key="1">
    <citation type="submission" date="2012-09" db="EMBL/GenBank/DDBJ databases">
        <authorList>
            <person name="Martin A.A."/>
        </authorList>
    </citation>
    <scope>NUCLEOTIDE SEQUENCE</scope>
</reference>
<sequence length="67" mass="7104">MLVLLLAVVVVAAVCGGSGGGGGWRPKHVLDTCVCWFVPVAVGRVERCRHGASTERVLPPPLDARRR</sequence>
<organism evidence="2 3">
    <name type="scientific">Angiostrongylus cantonensis</name>
    <name type="common">Rat lungworm</name>
    <dbReference type="NCBI Taxonomy" id="6313"/>
    <lineage>
        <taxon>Eukaryota</taxon>
        <taxon>Metazoa</taxon>
        <taxon>Ecdysozoa</taxon>
        <taxon>Nematoda</taxon>
        <taxon>Chromadorea</taxon>
        <taxon>Rhabditida</taxon>
        <taxon>Rhabditina</taxon>
        <taxon>Rhabditomorpha</taxon>
        <taxon>Strongyloidea</taxon>
        <taxon>Metastrongylidae</taxon>
        <taxon>Angiostrongylus</taxon>
    </lineage>
</organism>
<evidence type="ECO:0000256" key="1">
    <source>
        <dbReference type="SAM" id="SignalP"/>
    </source>
</evidence>
<evidence type="ECO:0000313" key="3">
    <source>
        <dbReference type="WBParaSite" id="ACAC_0001224301-mRNA-1"/>
    </source>
</evidence>
<feature type="signal peptide" evidence="1">
    <location>
        <begin position="1"/>
        <end position="16"/>
    </location>
</feature>
<keyword evidence="2" id="KW-1185">Reference proteome</keyword>
<dbReference type="AlphaFoldDB" id="A0A0K0DL11"/>
<dbReference type="Proteomes" id="UP000035642">
    <property type="component" value="Unassembled WGS sequence"/>
</dbReference>
<evidence type="ECO:0000313" key="2">
    <source>
        <dbReference type="Proteomes" id="UP000035642"/>
    </source>
</evidence>
<keyword evidence="1" id="KW-0732">Signal</keyword>